<feature type="domain" description="DUF4005" evidence="5">
    <location>
        <begin position="335"/>
        <end position="426"/>
    </location>
</feature>
<evidence type="ECO:0000256" key="4">
    <source>
        <dbReference type="SAM" id="MobiDB-lite"/>
    </source>
</evidence>
<evidence type="ECO:0000256" key="2">
    <source>
        <dbReference type="ARBA" id="ARBA00024341"/>
    </source>
</evidence>
<organism evidence="6 7">
    <name type="scientific">Dorcoceras hygrometricum</name>
    <dbReference type="NCBI Taxonomy" id="472368"/>
    <lineage>
        <taxon>Eukaryota</taxon>
        <taxon>Viridiplantae</taxon>
        <taxon>Streptophyta</taxon>
        <taxon>Embryophyta</taxon>
        <taxon>Tracheophyta</taxon>
        <taxon>Spermatophyta</taxon>
        <taxon>Magnoliopsida</taxon>
        <taxon>eudicotyledons</taxon>
        <taxon>Gunneridae</taxon>
        <taxon>Pentapetalae</taxon>
        <taxon>asterids</taxon>
        <taxon>lamiids</taxon>
        <taxon>Lamiales</taxon>
        <taxon>Gesneriaceae</taxon>
        <taxon>Didymocarpoideae</taxon>
        <taxon>Trichosporeae</taxon>
        <taxon>Loxocarpinae</taxon>
        <taxon>Dorcoceras</taxon>
    </lineage>
</organism>
<dbReference type="AlphaFoldDB" id="A0A2Z7C8F8"/>
<feature type="compositionally biased region" description="Basic and acidic residues" evidence="4">
    <location>
        <begin position="20"/>
        <end position="35"/>
    </location>
</feature>
<comment type="similarity">
    <text evidence="2">Belongs to the IQD family.</text>
</comment>
<evidence type="ECO:0000259" key="5">
    <source>
        <dbReference type="Pfam" id="PF13178"/>
    </source>
</evidence>
<dbReference type="GO" id="GO:0005516">
    <property type="term" value="F:calmodulin binding"/>
    <property type="evidence" value="ECO:0007669"/>
    <property type="project" value="UniProtKB-KW"/>
</dbReference>
<sequence length="449" mass="50603">MGTKGGNSWFSTVKQAFRSPPKDNGKRSSSRREENEAVEEEEEDKKRGKRRWIFLKPICRETTIQHKVSETSSSPIKKGQNLAKKQAFESRLRDQRRAIALAMATTAAAESAVATAQAAVEIIRLATPTALVADNREQTNAALVIQTAFRGYLARRALFALKGIVKLQALVRGHNIRNRAKLTLRCIESLVRVQARVCEERRRLSFEETSPGSTFYLAQSVHAFSTNDSHDPVWTRQEIQALIRRGQKCSLEQILKLDDDQQSIGESASSSKKIAYQRDSIKNLFERDTYSSSEHHHMKRSLRLSHSPPPQYREHQNVLPHSTSSSKYKQLQFTSPRCQREEKNYRSSKKPALRPNNVPRTINASAENSGPVPPRPNFMAATASTTARLRSHSVPRLRSSSPNREQTLSVRKRLSFVEGDNIDGNTNTPKYSSIYAHQLGLGRICNVSS</sequence>
<protein>
    <submittedName>
        <fullName evidence="6">IQ-domain 17</fullName>
    </submittedName>
</protein>
<dbReference type="Pfam" id="PF13178">
    <property type="entry name" value="DUF4005"/>
    <property type="match status" value="1"/>
</dbReference>
<dbReference type="SMART" id="SM00015">
    <property type="entry name" value="IQ"/>
    <property type="match status" value="2"/>
</dbReference>
<feature type="compositionally biased region" description="Polar residues" evidence="4">
    <location>
        <begin position="1"/>
        <end position="14"/>
    </location>
</feature>
<proteinExistence type="inferred from homology"/>
<dbReference type="Proteomes" id="UP000250235">
    <property type="component" value="Unassembled WGS sequence"/>
</dbReference>
<dbReference type="PANTHER" id="PTHR32295">
    <property type="entry name" value="IQ-DOMAIN 5-RELATED"/>
    <property type="match status" value="1"/>
</dbReference>
<keyword evidence="1" id="KW-0112">Calmodulin-binding</keyword>
<dbReference type="Pfam" id="PF00612">
    <property type="entry name" value="IQ"/>
    <property type="match status" value="2"/>
</dbReference>
<keyword evidence="7" id="KW-1185">Reference proteome</keyword>
<dbReference type="CDD" id="cd23767">
    <property type="entry name" value="IQCD"/>
    <property type="match status" value="1"/>
</dbReference>
<feature type="compositionally biased region" description="Polar residues" evidence="4">
    <location>
        <begin position="358"/>
        <end position="368"/>
    </location>
</feature>
<evidence type="ECO:0000256" key="1">
    <source>
        <dbReference type="ARBA" id="ARBA00022860"/>
    </source>
</evidence>
<feature type="region of interest" description="Disordered" evidence="4">
    <location>
        <begin position="290"/>
        <end position="408"/>
    </location>
</feature>
<accession>A0A2Z7C8F8</accession>
<gene>
    <name evidence="6" type="ORF">F511_05195</name>
</gene>
<dbReference type="InterPro" id="IPR000048">
    <property type="entry name" value="IQ_motif_EF-hand-BS"/>
</dbReference>
<feature type="region of interest" description="Disordered" evidence="4">
    <location>
        <begin position="1"/>
        <end position="46"/>
    </location>
</feature>
<dbReference type="OrthoDB" id="776767at2759"/>
<feature type="compositionally biased region" description="Polar residues" evidence="4">
    <location>
        <begin position="319"/>
        <end position="337"/>
    </location>
</feature>
<dbReference type="Gene3D" id="1.20.5.190">
    <property type="match status" value="1"/>
</dbReference>
<feature type="compositionally biased region" description="Polar residues" evidence="4">
    <location>
        <begin position="398"/>
        <end position="408"/>
    </location>
</feature>
<evidence type="ECO:0000313" key="6">
    <source>
        <dbReference type="EMBL" id="KZV40950.1"/>
    </source>
</evidence>
<dbReference type="EMBL" id="KQ999852">
    <property type="protein sequence ID" value="KZV40950.1"/>
    <property type="molecule type" value="Genomic_DNA"/>
</dbReference>
<name>A0A2Z7C8F8_9LAMI</name>
<dbReference type="PANTHER" id="PTHR32295:SF244">
    <property type="entry name" value="PROTEIN IQ-DOMAIN 14-LIKE"/>
    <property type="match status" value="1"/>
</dbReference>
<reference evidence="6 7" key="1">
    <citation type="journal article" date="2015" name="Proc. Natl. Acad. Sci. U.S.A.">
        <title>The resurrection genome of Boea hygrometrica: A blueprint for survival of dehydration.</title>
        <authorList>
            <person name="Xiao L."/>
            <person name="Yang G."/>
            <person name="Zhang L."/>
            <person name="Yang X."/>
            <person name="Zhao S."/>
            <person name="Ji Z."/>
            <person name="Zhou Q."/>
            <person name="Hu M."/>
            <person name="Wang Y."/>
            <person name="Chen M."/>
            <person name="Xu Y."/>
            <person name="Jin H."/>
            <person name="Xiao X."/>
            <person name="Hu G."/>
            <person name="Bao F."/>
            <person name="Hu Y."/>
            <person name="Wan P."/>
            <person name="Li L."/>
            <person name="Deng X."/>
            <person name="Kuang T."/>
            <person name="Xiang C."/>
            <person name="Zhu J.K."/>
            <person name="Oliver M.J."/>
            <person name="He Y."/>
        </authorList>
    </citation>
    <scope>NUCLEOTIDE SEQUENCE [LARGE SCALE GENOMIC DNA]</scope>
    <source>
        <strain evidence="7">cv. XS01</strain>
    </source>
</reference>
<dbReference type="InterPro" id="IPR025064">
    <property type="entry name" value="DUF4005"/>
</dbReference>
<evidence type="ECO:0000256" key="3">
    <source>
        <dbReference type="ARBA" id="ARBA00024378"/>
    </source>
</evidence>
<evidence type="ECO:0000313" key="7">
    <source>
        <dbReference type="Proteomes" id="UP000250235"/>
    </source>
</evidence>
<comment type="subunit">
    <text evidence="3">Binds to multiple calmodulin (CaM) in the presence of Ca(2+) and CaM-like proteins.</text>
</comment>
<dbReference type="PROSITE" id="PS50096">
    <property type="entry name" value="IQ"/>
    <property type="match status" value="2"/>
</dbReference>